<reference evidence="2" key="1">
    <citation type="submission" date="2020-02" db="EMBL/GenBank/DDBJ databases">
        <authorList>
            <person name="Meier V. D."/>
        </authorList>
    </citation>
    <scope>NUCLEOTIDE SEQUENCE</scope>
    <source>
        <strain evidence="2">AVDCRST_MAG85</strain>
    </source>
</reference>
<proteinExistence type="predicted"/>
<dbReference type="AlphaFoldDB" id="A0A6J4SRJ8"/>
<accession>A0A6J4SRJ8</accession>
<dbReference type="EMBL" id="CADCVT010000207">
    <property type="protein sequence ID" value="CAA9503357.1"/>
    <property type="molecule type" value="Genomic_DNA"/>
</dbReference>
<evidence type="ECO:0000313" key="2">
    <source>
        <dbReference type="EMBL" id="CAA9503357.1"/>
    </source>
</evidence>
<protein>
    <submittedName>
        <fullName evidence="2">Uncharacterized protein</fullName>
    </submittedName>
</protein>
<feature type="region of interest" description="Disordered" evidence="1">
    <location>
        <begin position="1"/>
        <end position="113"/>
    </location>
</feature>
<name>A0A6J4SRJ8_9ACTN</name>
<feature type="non-terminal residue" evidence="2">
    <location>
        <position position="113"/>
    </location>
</feature>
<feature type="compositionally biased region" description="Basic and acidic residues" evidence="1">
    <location>
        <begin position="64"/>
        <end position="82"/>
    </location>
</feature>
<sequence length="113" mass="12593">GRTTRPRCLRRSRRGPAAERRADRPRRRPHGGVQLGRQRGGRDAGLPRDPARHRHRRVPALAVADERRADPRRGGRGDARDRRAGRRARARPARRADEPAALARAAPPAPPAL</sequence>
<evidence type="ECO:0000256" key="1">
    <source>
        <dbReference type="SAM" id="MobiDB-lite"/>
    </source>
</evidence>
<feature type="compositionally biased region" description="Basic residues" evidence="1">
    <location>
        <begin position="83"/>
        <end position="93"/>
    </location>
</feature>
<gene>
    <name evidence="2" type="ORF">AVDCRST_MAG85-1904</name>
</gene>
<feature type="compositionally biased region" description="Basic and acidic residues" evidence="1">
    <location>
        <begin position="40"/>
        <end position="50"/>
    </location>
</feature>
<organism evidence="2">
    <name type="scientific">uncultured Solirubrobacteraceae bacterium</name>
    <dbReference type="NCBI Taxonomy" id="1162706"/>
    <lineage>
        <taxon>Bacteria</taxon>
        <taxon>Bacillati</taxon>
        <taxon>Actinomycetota</taxon>
        <taxon>Thermoleophilia</taxon>
        <taxon>Solirubrobacterales</taxon>
        <taxon>Solirubrobacteraceae</taxon>
        <taxon>environmental samples</taxon>
    </lineage>
</organism>
<feature type="compositionally biased region" description="Basic residues" evidence="1">
    <location>
        <begin position="1"/>
        <end position="14"/>
    </location>
</feature>
<feature type="non-terminal residue" evidence="2">
    <location>
        <position position="1"/>
    </location>
</feature>